<evidence type="ECO:0000313" key="2">
    <source>
        <dbReference type="Proteomes" id="UP000585474"/>
    </source>
</evidence>
<dbReference type="AlphaFoldDB" id="A0A7J0E141"/>
<organism evidence="1 2">
    <name type="scientific">Actinidia rufa</name>
    <dbReference type="NCBI Taxonomy" id="165716"/>
    <lineage>
        <taxon>Eukaryota</taxon>
        <taxon>Viridiplantae</taxon>
        <taxon>Streptophyta</taxon>
        <taxon>Embryophyta</taxon>
        <taxon>Tracheophyta</taxon>
        <taxon>Spermatophyta</taxon>
        <taxon>Magnoliopsida</taxon>
        <taxon>eudicotyledons</taxon>
        <taxon>Gunneridae</taxon>
        <taxon>Pentapetalae</taxon>
        <taxon>asterids</taxon>
        <taxon>Ericales</taxon>
        <taxon>Actinidiaceae</taxon>
        <taxon>Actinidia</taxon>
    </lineage>
</organism>
<evidence type="ECO:0000313" key="1">
    <source>
        <dbReference type="EMBL" id="GFY80224.1"/>
    </source>
</evidence>
<protein>
    <submittedName>
        <fullName evidence="1">Uncharacterized protein</fullName>
    </submittedName>
</protein>
<proteinExistence type="predicted"/>
<reference evidence="1 2" key="1">
    <citation type="submission" date="2019-07" db="EMBL/GenBank/DDBJ databases">
        <title>De Novo Assembly of kiwifruit Actinidia rufa.</title>
        <authorList>
            <person name="Sugita-Konishi S."/>
            <person name="Sato K."/>
            <person name="Mori E."/>
            <person name="Abe Y."/>
            <person name="Kisaki G."/>
            <person name="Hamano K."/>
            <person name="Suezawa K."/>
            <person name="Otani M."/>
            <person name="Fukuda T."/>
            <person name="Manabe T."/>
            <person name="Gomi K."/>
            <person name="Tabuchi M."/>
            <person name="Akimitsu K."/>
            <person name="Kataoka I."/>
        </authorList>
    </citation>
    <scope>NUCLEOTIDE SEQUENCE [LARGE SCALE GENOMIC DNA]</scope>
    <source>
        <strain evidence="2">cv. Fuchu</strain>
    </source>
</reference>
<sequence length="229" mass="26045">MRGTVLSSVDEVETAKETLRLKGTGLVEVLHGVLSRWDGLSLTLMLPPRATQKWQQQQGWPQYDNGQWLLGFRTDVGWAYGKAVEIATDRNYSKRKIRRDGGVQYQHVNKSADRMARSLGQSQETFELFDDPHGEMIKSLIADLACSVLLRIRDCEVPRQLWKSLVKPEKWSGFFGNSLQDWVDYNTRLDMGKDMEGQSWTTVFLAALAQCGFAEIKLLMNSKLSSQVI</sequence>
<name>A0A7J0E141_9ERIC</name>
<gene>
    <name evidence="1" type="ORF">Acr_01g0000330</name>
</gene>
<dbReference type="EMBL" id="BJWL01000001">
    <property type="protein sequence ID" value="GFY80224.1"/>
    <property type="molecule type" value="Genomic_DNA"/>
</dbReference>
<keyword evidence="2" id="KW-1185">Reference proteome</keyword>
<accession>A0A7J0E141</accession>
<comment type="caution">
    <text evidence="1">The sequence shown here is derived from an EMBL/GenBank/DDBJ whole genome shotgun (WGS) entry which is preliminary data.</text>
</comment>
<dbReference type="Proteomes" id="UP000585474">
    <property type="component" value="Unassembled WGS sequence"/>
</dbReference>